<evidence type="ECO:0000313" key="5">
    <source>
        <dbReference type="Proteomes" id="UP000562984"/>
    </source>
</evidence>
<evidence type="ECO:0000256" key="2">
    <source>
        <dbReference type="SAM" id="Phobius"/>
    </source>
</evidence>
<feature type="compositionally biased region" description="Low complexity" evidence="1">
    <location>
        <begin position="434"/>
        <end position="455"/>
    </location>
</feature>
<protein>
    <submittedName>
        <fullName evidence="4">VWA domain-containing protein</fullName>
    </submittedName>
</protein>
<organism evidence="4 5">
    <name type="scientific">Nakamurella aerolata</name>
    <dbReference type="NCBI Taxonomy" id="1656892"/>
    <lineage>
        <taxon>Bacteria</taxon>
        <taxon>Bacillati</taxon>
        <taxon>Actinomycetota</taxon>
        <taxon>Actinomycetes</taxon>
        <taxon>Nakamurellales</taxon>
        <taxon>Nakamurellaceae</taxon>
        <taxon>Nakamurella</taxon>
    </lineage>
</organism>
<reference evidence="4 5" key="1">
    <citation type="submission" date="2020-05" db="EMBL/GenBank/DDBJ databases">
        <title>Nakamurella sp. DB0629 isolated from air conditioner.</title>
        <authorList>
            <person name="Kim D.H."/>
            <person name="Kim D.-U."/>
        </authorList>
    </citation>
    <scope>NUCLEOTIDE SEQUENCE [LARGE SCALE GENOMIC DNA]</scope>
    <source>
        <strain evidence="4 5">DB0629</strain>
    </source>
</reference>
<evidence type="ECO:0000259" key="3">
    <source>
        <dbReference type="PROSITE" id="PS50234"/>
    </source>
</evidence>
<dbReference type="SUPFAM" id="SSF53300">
    <property type="entry name" value="vWA-like"/>
    <property type="match status" value="1"/>
</dbReference>
<dbReference type="PROSITE" id="PS50234">
    <property type="entry name" value="VWFA"/>
    <property type="match status" value="1"/>
</dbReference>
<feature type="region of interest" description="Disordered" evidence="1">
    <location>
        <begin position="390"/>
        <end position="494"/>
    </location>
</feature>
<feature type="compositionally biased region" description="Low complexity" evidence="1">
    <location>
        <begin position="390"/>
        <end position="426"/>
    </location>
</feature>
<keyword evidence="5" id="KW-1185">Reference proteome</keyword>
<keyword evidence="2" id="KW-1133">Transmembrane helix</keyword>
<proteinExistence type="predicted"/>
<feature type="compositionally biased region" description="Pro residues" evidence="1">
    <location>
        <begin position="465"/>
        <end position="493"/>
    </location>
</feature>
<keyword evidence="2" id="KW-0812">Transmembrane</keyword>
<name>A0A849A918_9ACTN</name>
<feature type="transmembrane region" description="Helical" evidence="2">
    <location>
        <begin position="42"/>
        <end position="66"/>
    </location>
</feature>
<comment type="caution">
    <text evidence="4">The sequence shown here is derived from an EMBL/GenBank/DDBJ whole genome shotgun (WGS) entry which is preliminary data.</text>
</comment>
<evidence type="ECO:0000313" key="4">
    <source>
        <dbReference type="EMBL" id="NNG36106.1"/>
    </source>
</evidence>
<dbReference type="InterPro" id="IPR002035">
    <property type="entry name" value="VWF_A"/>
</dbReference>
<keyword evidence="2" id="KW-0472">Membrane</keyword>
<dbReference type="Gene3D" id="3.40.50.410">
    <property type="entry name" value="von Willebrand factor, type A domain"/>
    <property type="match status" value="1"/>
</dbReference>
<evidence type="ECO:0000256" key="1">
    <source>
        <dbReference type="SAM" id="MobiDB-lite"/>
    </source>
</evidence>
<dbReference type="RefSeq" id="WP_171199794.1">
    <property type="nucleotide sequence ID" value="NZ_JABEND010000005.1"/>
</dbReference>
<dbReference type="SUPFAM" id="SSF53850">
    <property type="entry name" value="Periplasmic binding protein-like II"/>
    <property type="match status" value="1"/>
</dbReference>
<accession>A0A849A918</accession>
<dbReference type="CDD" id="cd00198">
    <property type="entry name" value="vWFA"/>
    <property type="match status" value="1"/>
</dbReference>
<feature type="domain" description="VWFA" evidence="3">
    <location>
        <begin position="496"/>
        <end position="687"/>
    </location>
</feature>
<dbReference type="SMART" id="SM00327">
    <property type="entry name" value="VWA"/>
    <property type="match status" value="1"/>
</dbReference>
<dbReference type="AlphaFoldDB" id="A0A849A918"/>
<dbReference type="InterPro" id="IPR036465">
    <property type="entry name" value="vWFA_dom_sf"/>
</dbReference>
<gene>
    <name evidence="4" type="ORF">HKD39_10340</name>
</gene>
<sequence>MGPADGALGLDRPDTSQQQHAEEKSERERMGRHAASESRRGIAAWPLVVVGVVLILAAATVVYVLAVRGSDKADAAPCSGSAQLGVLAGPGSAPAAGALVKAYNATNPNARSTCITGAVVDVPAGSTAAEALAKGWTTATGSPAVWLTDDPSQLTAVEQRTPALTAGRAKDPVATSPVLLAAPAGAGIEKVAWNSLLPAGSGAPAMTVPNPATNRASAYALESALAPASGTLTAAGVRAAQPKLAGLRSAAAAAPADTAAALASLTAGGAQPAPVPVTEADLATYNTAHSQSPLTAVYPTGRTAGDAMYVVPLGGEWVDSTQSAAASGFASFIESAAGKKALAAAHWRVPGGPATTGVGITPSTEVQALPPAAPDVVTALAAAIGYPADGGSPSATAGSSAAPGTGAAKAPTAAATTAATSPATPSSTPPPSAAPTSTAADTTAPGTTAPDTAASGTGGGATVTPLPPQTVPAKPAPAKPAPAKPSPAPPAPAEPATILLLDTSSAWDVTVDGRSRMQWLQEAVSGALSSAGNRSVGLWTTSSRDDAGYAEVVPAGPMNDAVNGTQRSTAIGTAVAELTAGGGNRTYAAVPAALRWLSEHPVDGRPQRVILVTANTDNTPDTSRAQVIAAVQEAIAGQQIRLDIVGVGENAPDQALTDLAQAGGGSYTDVQQTPNLGGALTELVNAT</sequence>
<feature type="region of interest" description="Disordered" evidence="1">
    <location>
        <begin position="1"/>
        <end position="36"/>
    </location>
</feature>
<feature type="compositionally biased region" description="Basic and acidic residues" evidence="1">
    <location>
        <begin position="20"/>
        <end position="36"/>
    </location>
</feature>
<dbReference type="Proteomes" id="UP000562984">
    <property type="component" value="Unassembled WGS sequence"/>
</dbReference>
<dbReference type="EMBL" id="JABEND010000005">
    <property type="protein sequence ID" value="NNG36106.1"/>
    <property type="molecule type" value="Genomic_DNA"/>
</dbReference>